<dbReference type="GO" id="GO:0008270">
    <property type="term" value="F:zinc ion binding"/>
    <property type="evidence" value="ECO:0007669"/>
    <property type="project" value="UniProtKB-KW"/>
</dbReference>
<feature type="region of interest" description="Disordered" evidence="10">
    <location>
        <begin position="410"/>
        <end position="498"/>
    </location>
</feature>
<feature type="compositionally biased region" description="Basic residues" evidence="10">
    <location>
        <begin position="1313"/>
        <end position="1325"/>
    </location>
</feature>
<feature type="domain" description="C2H2-type" evidence="11">
    <location>
        <begin position="806"/>
        <end position="828"/>
    </location>
</feature>
<evidence type="ECO:0000256" key="2">
    <source>
        <dbReference type="ARBA" id="ARBA00022723"/>
    </source>
</evidence>
<dbReference type="SMART" id="SM00424">
    <property type="entry name" value="STE"/>
    <property type="match status" value="1"/>
</dbReference>
<name>A0A8H5FY11_9AGAR</name>
<evidence type="ECO:0000313" key="12">
    <source>
        <dbReference type="EMBL" id="KAF5353351.1"/>
    </source>
</evidence>
<evidence type="ECO:0000256" key="10">
    <source>
        <dbReference type="SAM" id="MobiDB-lite"/>
    </source>
</evidence>
<sequence>MDDPSSTHSSPRSFASDLYPTYYTPHHPHHSQTYPIPNYPNRPLHKSTLPAHPISLSVSTSTTASEHDPNEQTARPGNAHQHGLFLSGSLTSSHSTADNHKPHSLLFAEDPSAVDDPGATPVVTHPPSNSTSAAGLPTPLNSADPTASLDSNSNGLSSGFVFSDSSALAQGLNRPLTSGEKEKLAHLDRLKFFLATAPSQWDNARPTQSFAPTSGSNAYPSAASAGMPSTVGSSTGWGMGLSTTGNGAGAGGDTYGQGMHPSLNRFMLPSQEFVTCVLWNGLYHITGTDIVRALVFRFEAFGRPVQNMKKFEEGVFSDLRNLKPGVDACLEEPKSPFLDLLFKYQCIRTQKKQKVFYWFSVPHDRLFLDALERDLKREKMGQPPTTHVVGEPALSFTYDPKRSLYEQFAKAQGMKDGESELETSLRRAEQDPDASESDTESLVGATGMDNLHIDNEDSEMSDADEVHGTSSVLTDEEREKRKRLRQEQRQKRHLSKINGGTASFFSSILGIFEGSPTYKQRRKKNPNVAGTVGGAGSALSRSVSSSSSASSAYRRGSEDFDERGRPRSMGSYGSGLAERHHHPSASVSRERSYPYPPPYAHIHRQHSQGSLSHSHSHSFSHTQPGPFQYGSMTEEFGPGSLDARERAEMDAATLFQQQARGELMPADGVVRKQRVPHVLPDVGVMISEGFTAHPVQAPGATAAGGGPSATPGSGQPQQQQGSQAGAFATDDSAFVGPNGFDAFPPGTAPGPSAAGATDPNGAQYETVSADGKVRAFMCPLYSCGRLFRRMEHLKRHLRTHTMERPYTCPVCQKRFSRSDNLNQHLRTHERGAAGATGANAQGGFNNAAGVGVQGGLEGMGGIDVGLGGMGGAMNTFSGLTNLNASMGMWRDSSEDPDLSGTESEGFDEDGAGFMFNPNTQHMMGAGAAAGDPMFGGMGMLNAGAGGAGGMVGLSDMQMCEIEVQPGDVEGIPGGTEEEGMLLRGHPHGQNVAQYATVSADFGQQWTQPSPAFSNISPPGSAPPPPQQQQQQPQQQRPGTGNRASIGGPPTGFMHRPNSSISSMAGYPVNGVNGTAEEYVTSMSMSAPSHKQAFDHTGIYPPGLLDSAANPTPPSSSSTNPSAAAAVANPSTSVPNPVGTPALVNAALAGPIRRHRSMTPSLIGRTGAESIRRPMSTVSNGSNGRGEGGSGSSSPAPVMPGAGGTMMGMNAMVGNGMGGGGGAVRAYHPYGGFGGATHSRGGSTHSSPAVYSVPLGSASAGGDPSLQQQHQQQQDGPQLRRSDSRASFNGEQEQQMYGATTTRTESPGSFMQRSYHHHQQQQHPHHPGQPTESPAHYTMELPPQQQHMYHHANTMPVEGGVAAGGAYGYQQAHATL</sequence>
<reference evidence="12 13" key="1">
    <citation type="journal article" date="2020" name="ISME J.">
        <title>Uncovering the hidden diversity of litter-decomposition mechanisms in mushroom-forming fungi.</title>
        <authorList>
            <person name="Floudas D."/>
            <person name="Bentzer J."/>
            <person name="Ahren D."/>
            <person name="Johansson T."/>
            <person name="Persson P."/>
            <person name="Tunlid A."/>
        </authorList>
    </citation>
    <scope>NUCLEOTIDE SEQUENCE [LARGE SCALE GENOMIC DNA]</scope>
    <source>
        <strain evidence="12 13">CBS 146.42</strain>
    </source>
</reference>
<dbReference type="PROSITE" id="PS50157">
    <property type="entry name" value="ZINC_FINGER_C2H2_2"/>
    <property type="match status" value="2"/>
</dbReference>
<dbReference type="InterPro" id="IPR036236">
    <property type="entry name" value="Znf_C2H2_sf"/>
</dbReference>
<feature type="compositionally biased region" description="Polar residues" evidence="10">
    <location>
        <begin position="1"/>
        <end position="13"/>
    </location>
</feature>
<feature type="domain" description="C2H2-type" evidence="11">
    <location>
        <begin position="776"/>
        <end position="805"/>
    </location>
</feature>
<dbReference type="SMART" id="SM00355">
    <property type="entry name" value="ZnF_C2H2"/>
    <property type="match status" value="2"/>
</dbReference>
<feature type="compositionally biased region" description="Polar residues" evidence="10">
    <location>
        <begin position="1239"/>
        <end position="1248"/>
    </location>
</feature>
<proteinExistence type="inferred from homology"/>
<feature type="compositionally biased region" description="Low complexity" evidence="10">
    <location>
        <begin position="1261"/>
        <end position="1276"/>
    </location>
</feature>
<feature type="compositionally biased region" description="Polar residues" evidence="10">
    <location>
        <begin position="126"/>
        <end position="145"/>
    </location>
</feature>
<feature type="compositionally biased region" description="Basic and acidic residues" evidence="10">
    <location>
        <begin position="475"/>
        <end position="489"/>
    </location>
</feature>
<protein>
    <recommendedName>
        <fullName evidence="11">C2H2-type domain-containing protein</fullName>
    </recommendedName>
</protein>
<dbReference type="InterPro" id="IPR003120">
    <property type="entry name" value="Ste12"/>
</dbReference>
<dbReference type="OrthoDB" id="1095242at2759"/>
<dbReference type="EMBL" id="JAACJO010000010">
    <property type="protein sequence ID" value="KAF5353351.1"/>
    <property type="molecule type" value="Genomic_DNA"/>
</dbReference>
<organism evidence="12 13">
    <name type="scientific">Leucocoprinus leucothites</name>
    <dbReference type="NCBI Taxonomy" id="201217"/>
    <lineage>
        <taxon>Eukaryota</taxon>
        <taxon>Fungi</taxon>
        <taxon>Dikarya</taxon>
        <taxon>Basidiomycota</taxon>
        <taxon>Agaricomycotina</taxon>
        <taxon>Agaricomycetes</taxon>
        <taxon>Agaricomycetidae</taxon>
        <taxon>Agaricales</taxon>
        <taxon>Agaricineae</taxon>
        <taxon>Agaricaceae</taxon>
        <taxon>Leucocoprinus</taxon>
    </lineage>
</organism>
<accession>A0A8H5FY11</accession>
<gene>
    <name evidence="12" type="ORF">D9756_007807</name>
</gene>
<feature type="compositionally biased region" description="Polar residues" evidence="10">
    <location>
        <begin position="1284"/>
        <end position="1311"/>
    </location>
</feature>
<dbReference type="FunFam" id="3.30.160.60:FF:002343">
    <property type="entry name" value="Zinc finger protein 33A"/>
    <property type="match status" value="1"/>
</dbReference>
<feature type="compositionally biased region" description="Basic and acidic residues" evidence="10">
    <location>
        <begin position="555"/>
        <end position="565"/>
    </location>
</feature>
<feature type="compositionally biased region" description="Low complexity" evidence="10">
    <location>
        <begin position="1106"/>
        <end position="1132"/>
    </location>
</feature>
<feature type="region of interest" description="Disordered" evidence="10">
    <location>
        <begin position="1092"/>
        <end position="1132"/>
    </location>
</feature>
<evidence type="ECO:0000256" key="8">
    <source>
        <dbReference type="ARBA" id="ARBA00024345"/>
    </source>
</evidence>
<evidence type="ECO:0000256" key="9">
    <source>
        <dbReference type="PROSITE-ProRule" id="PRU00042"/>
    </source>
</evidence>
<feature type="region of interest" description="Disordered" evidence="10">
    <location>
        <begin position="1237"/>
        <end position="1334"/>
    </location>
</feature>
<feature type="compositionally biased region" description="Basic and acidic residues" evidence="10">
    <location>
        <begin position="413"/>
        <end position="430"/>
    </location>
</feature>
<evidence type="ECO:0000259" key="11">
    <source>
        <dbReference type="PROSITE" id="PS50157"/>
    </source>
</evidence>
<evidence type="ECO:0000313" key="13">
    <source>
        <dbReference type="Proteomes" id="UP000559027"/>
    </source>
</evidence>
<feature type="compositionally biased region" description="Low complexity" evidence="10">
    <location>
        <begin position="19"/>
        <end position="35"/>
    </location>
</feature>
<dbReference type="PANTHER" id="PTHR47427">
    <property type="entry name" value="PROTEIN STE12"/>
    <property type="match status" value="1"/>
</dbReference>
<dbReference type="SUPFAM" id="SSF57667">
    <property type="entry name" value="beta-beta-alpha zinc fingers"/>
    <property type="match status" value="1"/>
</dbReference>
<feature type="compositionally biased region" description="Low complexity" evidence="10">
    <location>
        <begin position="607"/>
        <end position="623"/>
    </location>
</feature>
<evidence type="ECO:0000256" key="7">
    <source>
        <dbReference type="ARBA" id="ARBA00023242"/>
    </source>
</evidence>
<keyword evidence="13" id="KW-1185">Reference proteome</keyword>
<dbReference type="Gene3D" id="3.30.160.60">
    <property type="entry name" value="Classic Zinc Finger"/>
    <property type="match status" value="2"/>
</dbReference>
<feature type="region of interest" description="Disordered" evidence="10">
    <location>
        <begin position="695"/>
        <end position="761"/>
    </location>
</feature>
<keyword evidence="3 9" id="KW-0863">Zinc-finger</keyword>
<keyword evidence="6" id="KW-0804">Transcription</keyword>
<dbReference type="GO" id="GO:1990526">
    <property type="term" value="C:Ste12p-Dig1p-Dig2p complex"/>
    <property type="evidence" value="ECO:0007669"/>
    <property type="project" value="TreeGrafter"/>
</dbReference>
<dbReference type="Proteomes" id="UP000559027">
    <property type="component" value="Unassembled WGS sequence"/>
</dbReference>
<dbReference type="PROSITE" id="PS00028">
    <property type="entry name" value="ZINC_FINGER_C2H2_1"/>
    <property type="match status" value="2"/>
</dbReference>
<keyword evidence="4" id="KW-0862">Zinc</keyword>
<dbReference type="Pfam" id="PF02200">
    <property type="entry name" value="STE"/>
    <property type="match status" value="1"/>
</dbReference>
<keyword evidence="2" id="KW-0479">Metal-binding</keyword>
<dbReference type="InterPro" id="IPR052127">
    <property type="entry name" value="STE12_transcription_factor"/>
</dbReference>
<evidence type="ECO:0000256" key="4">
    <source>
        <dbReference type="ARBA" id="ARBA00022833"/>
    </source>
</evidence>
<feature type="compositionally biased region" description="Low complexity" evidence="10">
    <location>
        <begin position="708"/>
        <end position="726"/>
    </location>
</feature>
<dbReference type="GO" id="GO:0003700">
    <property type="term" value="F:DNA-binding transcription factor activity"/>
    <property type="evidence" value="ECO:0007669"/>
    <property type="project" value="InterPro"/>
</dbReference>
<dbReference type="Pfam" id="PF00096">
    <property type="entry name" value="zf-C2H2"/>
    <property type="match status" value="2"/>
</dbReference>
<dbReference type="InterPro" id="IPR013087">
    <property type="entry name" value="Znf_C2H2_type"/>
</dbReference>
<dbReference type="PANTHER" id="PTHR47427:SF1">
    <property type="entry name" value="PROTEIN STE12"/>
    <property type="match status" value="1"/>
</dbReference>
<dbReference type="GO" id="GO:0005634">
    <property type="term" value="C:nucleus"/>
    <property type="evidence" value="ECO:0007669"/>
    <property type="project" value="UniProtKB-SubCell"/>
</dbReference>
<evidence type="ECO:0000256" key="3">
    <source>
        <dbReference type="ARBA" id="ARBA00022771"/>
    </source>
</evidence>
<dbReference type="GO" id="GO:1990527">
    <property type="term" value="C:Tec1p-Ste12p-Dig1p complex"/>
    <property type="evidence" value="ECO:0007669"/>
    <property type="project" value="TreeGrafter"/>
</dbReference>
<feature type="region of interest" description="Disordered" evidence="10">
    <location>
        <begin position="1"/>
        <end position="151"/>
    </location>
</feature>
<keyword evidence="7" id="KW-0539">Nucleus</keyword>
<feature type="compositionally biased region" description="Polar residues" evidence="10">
    <location>
        <begin position="1004"/>
        <end position="1017"/>
    </location>
</feature>
<comment type="similarity">
    <text evidence="8">Belongs to the STE12 transcription factor family.</text>
</comment>
<comment type="subcellular location">
    <subcellularLocation>
        <location evidence="1">Nucleus</location>
    </subcellularLocation>
</comment>
<evidence type="ECO:0000256" key="6">
    <source>
        <dbReference type="ARBA" id="ARBA00023163"/>
    </source>
</evidence>
<feature type="region of interest" description="Disordered" evidence="10">
    <location>
        <begin position="1154"/>
        <end position="1201"/>
    </location>
</feature>
<evidence type="ECO:0000256" key="1">
    <source>
        <dbReference type="ARBA" id="ARBA00004123"/>
    </source>
</evidence>
<feature type="compositionally biased region" description="Low complexity" evidence="10">
    <location>
        <begin position="742"/>
        <end position="759"/>
    </location>
</feature>
<feature type="region of interest" description="Disordered" evidence="10">
    <location>
        <begin position="518"/>
        <end position="628"/>
    </location>
</feature>
<feature type="region of interest" description="Disordered" evidence="10">
    <location>
        <begin position="1004"/>
        <end position="1061"/>
    </location>
</feature>
<keyword evidence="5" id="KW-0805">Transcription regulation</keyword>
<evidence type="ECO:0000256" key="5">
    <source>
        <dbReference type="ARBA" id="ARBA00023015"/>
    </source>
</evidence>
<feature type="compositionally biased region" description="Low complexity" evidence="10">
    <location>
        <begin position="537"/>
        <end position="554"/>
    </location>
</feature>
<comment type="caution">
    <text evidence="12">The sequence shown here is derived from an EMBL/GenBank/DDBJ whole genome shotgun (WGS) entry which is preliminary data.</text>
</comment>